<evidence type="ECO:0000313" key="2">
    <source>
        <dbReference type="EMBL" id="GAA3997896.1"/>
    </source>
</evidence>
<dbReference type="Proteomes" id="UP001500456">
    <property type="component" value="Unassembled WGS sequence"/>
</dbReference>
<evidence type="ECO:0000313" key="3">
    <source>
        <dbReference type="Proteomes" id="UP001500456"/>
    </source>
</evidence>
<accession>A0ABP7RI37</accession>
<comment type="caution">
    <text evidence="2">The sequence shown here is derived from an EMBL/GenBank/DDBJ whole genome shotgun (WGS) entry which is preliminary data.</text>
</comment>
<sequence length="67" mass="7396">MRQESLAVECQLDPSGGSGEQPDVEFALESCDPLRHGLLRYAELVGRVPQLAELGRADERSHRLGIH</sequence>
<feature type="region of interest" description="Disordered" evidence="1">
    <location>
        <begin position="1"/>
        <end position="23"/>
    </location>
</feature>
<reference evidence="3" key="1">
    <citation type="journal article" date="2019" name="Int. J. Syst. Evol. Microbiol.">
        <title>The Global Catalogue of Microorganisms (GCM) 10K type strain sequencing project: providing services to taxonomists for standard genome sequencing and annotation.</title>
        <authorList>
            <consortium name="The Broad Institute Genomics Platform"/>
            <consortium name="The Broad Institute Genome Sequencing Center for Infectious Disease"/>
            <person name="Wu L."/>
            <person name="Ma J."/>
        </authorList>
    </citation>
    <scope>NUCLEOTIDE SEQUENCE [LARGE SCALE GENOMIC DNA]</scope>
    <source>
        <strain evidence="3">JCM 16924</strain>
    </source>
</reference>
<organism evidence="2 3">
    <name type="scientific">Streptomyces plumbiresistens</name>
    <dbReference type="NCBI Taxonomy" id="511811"/>
    <lineage>
        <taxon>Bacteria</taxon>
        <taxon>Bacillati</taxon>
        <taxon>Actinomycetota</taxon>
        <taxon>Actinomycetes</taxon>
        <taxon>Kitasatosporales</taxon>
        <taxon>Streptomycetaceae</taxon>
        <taxon>Streptomyces</taxon>
    </lineage>
</organism>
<protein>
    <submittedName>
        <fullName evidence="2">Uncharacterized protein</fullName>
    </submittedName>
</protein>
<proteinExistence type="predicted"/>
<keyword evidence="3" id="KW-1185">Reference proteome</keyword>
<gene>
    <name evidence="2" type="ORF">GCM10022232_38870</name>
</gene>
<dbReference type="EMBL" id="BAAAZX010000010">
    <property type="protein sequence ID" value="GAA3997896.1"/>
    <property type="molecule type" value="Genomic_DNA"/>
</dbReference>
<name>A0ABP7RI37_9ACTN</name>
<evidence type="ECO:0000256" key="1">
    <source>
        <dbReference type="SAM" id="MobiDB-lite"/>
    </source>
</evidence>